<dbReference type="InterPro" id="IPR013517">
    <property type="entry name" value="FG-GAP"/>
</dbReference>
<dbReference type="SMART" id="SM00191">
    <property type="entry name" value="Int_alpha"/>
    <property type="match status" value="6"/>
</dbReference>
<dbReference type="InterPro" id="IPR028994">
    <property type="entry name" value="Integrin_alpha_N"/>
</dbReference>
<keyword evidence="5" id="KW-1133">Transmembrane helix</keyword>
<dbReference type="EMBL" id="CAJNOL010003298">
    <property type="protein sequence ID" value="CAF1556604.1"/>
    <property type="molecule type" value="Genomic_DNA"/>
</dbReference>
<keyword evidence="5" id="KW-0812">Transmembrane</keyword>
<evidence type="ECO:0000313" key="7">
    <source>
        <dbReference type="EMBL" id="CAF1556604.1"/>
    </source>
</evidence>
<gene>
    <name evidence="7" type="ORF">JXQ802_LOCUS44032</name>
    <name evidence="6" type="ORF">PYM288_LOCUS28696</name>
</gene>
<dbReference type="EMBL" id="CAJNOH010002168">
    <property type="protein sequence ID" value="CAF1277220.1"/>
    <property type="molecule type" value="Genomic_DNA"/>
</dbReference>
<dbReference type="SUPFAM" id="SSF69318">
    <property type="entry name" value="Integrin alpha N-terminal domain"/>
    <property type="match status" value="4"/>
</dbReference>
<keyword evidence="1" id="KW-0732">Signal</keyword>
<feature type="transmembrane region" description="Helical" evidence="5">
    <location>
        <begin position="67"/>
        <end position="91"/>
    </location>
</feature>
<evidence type="ECO:0000256" key="5">
    <source>
        <dbReference type="SAM" id="Phobius"/>
    </source>
</evidence>
<comment type="caution">
    <text evidence="6">The sequence shown here is derived from an EMBL/GenBank/DDBJ whole genome shotgun (WGS) entry which is preliminary data.</text>
</comment>
<evidence type="ECO:0000313" key="9">
    <source>
        <dbReference type="Proteomes" id="UP000663870"/>
    </source>
</evidence>
<dbReference type="Proteomes" id="UP000663870">
    <property type="component" value="Unassembled WGS sequence"/>
</dbReference>
<evidence type="ECO:0000256" key="3">
    <source>
        <dbReference type="ARBA" id="ARBA00023180"/>
    </source>
</evidence>
<accession>A0A815C0M4</accession>
<dbReference type="Pfam" id="PF13517">
    <property type="entry name" value="FG-GAP_3"/>
    <property type="match status" value="11"/>
</dbReference>
<keyword evidence="2" id="KW-0677">Repeat</keyword>
<keyword evidence="3" id="KW-0325">Glycoprotein</keyword>
<evidence type="ECO:0000313" key="8">
    <source>
        <dbReference type="Proteomes" id="UP000663854"/>
    </source>
</evidence>
<feature type="compositionally biased region" description="Basic and acidic residues" evidence="4">
    <location>
        <begin position="44"/>
        <end position="54"/>
    </location>
</feature>
<dbReference type="Gene3D" id="2.30.30.100">
    <property type="match status" value="3"/>
</dbReference>
<sequence>MNCMDHNLISVQLSSTIHPSPLKRCTDENPVFNESAMGNASRVSDSHIESETTQDKSYSSKDQSCKAVCAFALFTIIAMTIGIITVCLRLPKETNKKCEMKFERTVQGMFISDSRPQHVATGDFNGDNHLDLAVATTGSDNIGIRRGYGNGTFSSRINYSTGLGSLPYWVAIGDFNNDTLLDIVVANYGTHNIGLFLGYGNLSFSDQLTFPCGSSRPISLAIGDFNQDNLLDIAVVSNGTSHVSILLGFGNGSFQMHTNYDMGYDSMPYSIATADFNNDKQLDIVVINYGTSNFAILLATRNGTFSISKYSTGNGSHPCSVAIDDFNNDHFIDIAIVNSATDKIGIFLGDGDGIFTMKATYSTGSNSHPQFIAVGNFSKENTVDIIVANSGTDNVIILEGYGDGTFSIKATHSTGYNSNPYSIAVGDFDNDTISDVVVINNGINSIRVLRSYTIYLLANQTKYSTGDNSFPYLIAVDDFNNDKQLDIVVTDILWSNIDLFIGYSNGTFENQKASSVIKEVDSDLLLIGDFNNDKQADIVVTIYYSNELRIYLGDGKGNFDNGYICIVGNNSIPSSIAIGDFDGDKNLDIVVANNYGDNVAFLHGYGNGTFAEVVNYPTGYYSPIFISVGDFNNDNLLDFVSADYDRYSLSIYIGNGNGTFQNPILLSTDNYYATSLVVGDLNNDTKDDIVAIFPDTFNICVFLGYGNGTFENMHTYSTDIGTSSWSAVLSDFNKDTILDIAVLNPDIPSINIFLGDGHGNFPKKMTLLIEDASNSYSIATGDFNNDKEVDIAVANFGTNDISVLLLRYQPDFVNSTVYYQKTNPHPSTVAIGDFNNDYQLDIVVTNAGIDNVQILLDYKEGTFMNNITYSTGTNSHPQHVVVTDFNKDNQLDIAVVNSYNSILKVFLSSGNETFSVSSEYITGYSAFPNSVAVGDFNKDGWIDIVVANSGTDNIGIFLGFDYPTFTSRNIVLQKRDSSPYYIAIGDFNNDSRWDIAIACRERNNIAVFLGNGNGTFSEEQLFYLPASSRPQSLIIGDFNNDNQLDIAVANSRDQSISLLLGHGNGSFAPYISQETIYSSPVSIAVGDFNNDRKQDIVVAIEDTNTIGIFIGYGNGSFKEQISYEMPDESSPVWVVVGDFNNDNVQDIAVANFNGHNIGILLGYGDGAFRNVTLYSTGNNSGPCSIAIGDFNKDNWMDIAVANKHTQNVGIFFGYDNGSFSSQTTYMTDSGSMLMSIVVGDINNDGILDIAISDFGSGKGNIGVLYGLDNGTFLVSKIYSTGINTDPSSIAICDIDNDGRLDFIVSNSNKNNIGIMLRDKSEPLGKQTTFSTDNGSSPYAVVVSHFNDDDHLDIAVANSKTNNIGIFLGYGNGSFANQEIYSIGIYSSPKFIAVGDLNNDKQMDIIVANSNTGNICIFLGNRNGTFIISQNYSTGQGSEPSSIAVADLNKDNKTDIVVTDSGINNVLVFFGSDNGIFSKPKTYSLDYGSHPISVAIGDFNNDSWLDIVVANDGSGYVEILLQTC</sequence>
<dbReference type="Proteomes" id="UP000663854">
    <property type="component" value="Unassembled WGS sequence"/>
</dbReference>
<dbReference type="PANTHER" id="PTHR46580:SF4">
    <property type="entry name" value="ATP_GTP-BINDING PROTEIN"/>
    <property type="match status" value="1"/>
</dbReference>
<organism evidence="6 8">
    <name type="scientific">Rotaria sordida</name>
    <dbReference type="NCBI Taxonomy" id="392033"/>
    <lineage>
        <taxon>Eukaryota</taxon>
        <taxon>Metazoa</taxon>
        <taxon>Spiralia</taxon>
        <taxon>Gnathifera</taxon>
        <taxon>Rotifera</taxon>
        <taxon>Eurotatoria</taxon>
        <taxon>Bdelloidea</taxon>
        <taxon>Philodinida</taxon>
        <taxon>Philodinidae</taxon>
        <taxon>Rotaria</taxon>
    </lineage>
</organism>
<keyword evidence="9" id="KW-1185">Reference proteome</keyword>
<dbReference type="PANTHER" id="PTHR46580">
    <property type="entry name" value="SENSOR KINASE-RELATED"/>
    <property type="match status" value="1"/>
</dbReference>
<feature type="region of interest" description="Disordered" evidence="4">
    <location>
        <begin position="37"/>
        <end position="56"/>
    </location>
</feature>
<evidence type="ECO:0000256" key="1">
    <source>
        <dbReference type="ARBA" id="ARBA00022729"/>
    </source>
</evidence>
<proteinExistence type="predicted"/>
<evidence type="ECO:0000256" key="2">
    <source>
        <dbReference type="ARBA" id="ARBA00022737"/>
    </source>
</evidence>
<evidence type="ECO:0000256" key="4">
    <source>
        <dbReference type="SAM" id="MobiDB-lite"/>
    </source>
</evidence>
<reference evidence="6" key="1">
    <citation type="submission" date="2021-02" db="EMBL/GenBank/DDBJ databases">
        <authorList>
            <person name="Nowell W R."/>
        </authorList>
    </citation>
    <scope>NUCLEOTIDE SEQUENCE</scope>
</reference>
<evidence type="ECO:0000313" key="6">
    <source>
        <dbReference type="EMBL" id="CAF1277220.1"/>
    </source>
</evidence>
<keyword evidence="5" id="KW-0472">Membrane</keyword>
<dbReference type="Gene3D" id="2.130.10.130">
    <property type="entry name" value="Integrin alpha, N-terminal"/>
    <property type="match status" value="8"/>
</dbReference>
<protein>
    <submittedName>
        <fullName evidence="6">Uncharacterized protein</fullName>
    </submittedName>
</protein>
<name>A0A815C0M4_9BILA</name>
<dbReference type="InterPro" id="IPR013519">
    <property type="entry name" value="Int_alpha_beta-p"/>
</dbReference>